<sequence length="121" mass="14144">MTTFAEQIGAKIRLHRSRQKWTQEQLAEKSGTTASYIGQLERGEKDVRIQTLEKVATALGMSVYEVFDNEQQEGVLINKKWVWESVLLLLRHSHEKQHHAYRILKELLEPEHLEKAPEPKQ</sequence>
<gene>
    <name evidence="3" type="ORF">JI735_34155</name>
</gene>
<evidence type="ECO:0000256" key="1">
    <source>
        <dbReference type="ARBA" id="ARBA00023125"/>
    </source>
</evidence>
<dbReference type="SUPFAM" id="SSF47413">
    <property type="entry name" value="lambda repressor-like DNA-binding domains"/>
    <property type="match status" value="1"/>
</dbReference>
<dbReference type="PANTHER" id="PTHR46797">
    <property type="entry name" value="HTH-TYPE TRANSCRIPTIONAL REGULATOR"/>
    <property type="match status" value="1"/>
</dbReference>
<dbReference type="PROSITE" id="PS50943">
    <property type="entry name" value="HTH_CROC1"/>
    <property type="match status" value="1"/>
</dbReference>
<evidence type="ECO:0000259" key="2">
    <source>
        <dbReference type="PROSITE" id="PS50943"/>
    </source>
</evidence>
<dbReference type="Pfam" id="PF01381">
    <property type="entry name" value="HTH_3"/>
    <property type="match status" value="1"/>
</dbReference>
<dbReference type="EMBL" id="CP068596">
    <property type="protein sequence ID" value="QQZ64485.1"/>
    <property type="molecule type" value="Genomic_DNA"/>
</dbReference>
<proteinExistence type="predicted"/>
<dbReference type="PANTHER" id="PTHR46797:SF1">
    <property type="entry name" value="METHYLPHOSPHONATE SYNTHASE"/>
    <property type="match status" value="1"/>
</dbReference>
<dbReference type="InterPro" id="IPR010982">
    <property type="entry name" value="Lambda_DNA-bd_dom_sf"/>
</dbReference>
<geneLocation type="plasmid" evidence="3 4">
    <name>unnamed1</name>
</geneLocation>
<keyword evidence="4" id="KW-1185">Reference proteome</keyword>
<dbReference type="GO" id="GO:0003677">
    <property type="term" value="F:DNA binding"/>
    <property type="evidence" value="ECO:0007669"/>
    <property type="project" value="UniProtKB-KW"/>
</dbReference>
<organism evidence="3 4">
    <name type="scientific">Paenibacillus sonchi</name>
    <dbReference type="NCBI Taxonomy" id="373687"/>
    <lineage>
        <taxon>Bacteria</taxon>
        <taxon>Bacillati</taxon>
        <taxon>Bacillota</taxon>
        <taxon>Bacilli</taxon>
        <taxon>Bacillales</taxon>
        <taxon>Paenibacillaceae</taxon>
        <taxon>Paenibacillus</taxon>
        <taxon>Paenibacillus sonchi group</taxon>
    </lineage>
</organism>
<dbReference type="AlphaFoldDB" id="A0A974PIE1"/>
<reference evidence="3 4" key="1">
    <citation type="submission" date="2021-01" db="EMBL/GenBank/DDBJ databases">
        <title>Whole genome sequence of Paenibacillus sonchi LMG 24727 for comparative genomics.</title>
        <authorList>
            <person name="Lee G."/>
            <person name="Kim M.-J."/>
            <person name="Lim K."/>
            <person name="Shin J.-H."/>
        </authorList>
    </citation>
    <scope>NUCLEOTIDE SEQUENCE [LARGE SCALE GENOMIC DNA]</scope>
    <source>
        <strain evidence="3 4">LMG 24727</strain>
        <plasmid evidence="3 4">unnamed1</plasmid>
    </source>
</reference>
<dbReference type="InterPro" id="IPR050807">
    <property type="entry name" value="TransReg_Diox_bact_type"/>
</dbReference>
<dbReference type="SMART" id="SM00530">
    <property type="entry name" value="HTH_XRE"/>
    <property type="match status" value="1"/>
</dbReference>
<accession>A0A974PIE1</accession>
<protein>
    <submittedName>
        <fullName evidence="3">Helix-turn-helix domain-containing protein</fullName>
    </submittedName>
</protein>
<dbReference type="RefSeq" id="WP_039835586.1">
    <property type="nucleotide sequence ID" value="NZ_CP068596.1"/>
</dbReference>
<dbReference type="CDD" id="cd00093">
    <property type="entry name" value="HTH_XRE"/>
    <property type="match status" value="1"/>
</dbReference>
<keyword evidence="1" id="KW-0238">DNA-binding</keyword>
<keyword evidence="3" id="KW-0614">Plasmid</keyword>
<dbReference type="GO" id="GO:0005829">
    <property type="term" value="C:cytosol"/>
    <property type="evidence" value="ECO:0007669"/>
    <property type="project" value="TreeGrafter"/>
</dbReference>
<dbReference type="InterPro" id="IPR001387">
    <property type="entry name" value="Cro/C1-type_HTH"/>
</dbReference>
<evidence type="ECO:0000313" key="4">
    <source>
        <dbReference type="Proteomes" id="UP000595841"/>
    </source>
</evidence>
<name>A0A974PIE1_9BACL</name>
<evidence type="ECO:0000313" key="3">
    <source>
        <dbReference type="EMBL" id="QQZ64485.1"/>
    </source>
</evidence>
<dbReference type="GO" id="GO:0003700">
    <property type="term" value="F:DNA-binding transcription factor activity"/>
    <property type="evidence" value="ECO:0007669"/>
    <property type="project" value="TreeGrafter"/>
</dbReference>
<dbReference type="Gene3D" id="1.10.260.40">
    <property type="entry name" value="lambda repressor-like DNA-binding domains"/>
    <property type="match status" value="1"/>
</dbReference>
<dbReference type="Proteomes" id="UP000595841">
    <property type="component" value="Plasmid unnamed1"/>
</dbReference>
<feature type="domain" description="HTH cro/C1-type" evidence="2">
    <location>
        <begin position="12"/>
        <end position="66"/>
    </location>
</feature>
<dbReference type="KEGG" id="pson:JI735_34155"/>